<comment type="catalytic activity">
    <reaction evidence="1 13">
        <text>N-acetyl-alpha-D-glucosamine 1-phosphate = N-acetyl-D-glucosamine 6-phosphate</text>
        <dbReference type="Rhea" id="RHEA:23804"/>
        <dbReference type="ChEBI" id="CHEBI:57513"/>
        <dbReference type="ChEBI" id="CHEBI:57776"/>
        <dbReference type="EC" id="5.4.2.3"/>
    </reaction>
</comment>
<feature type="binding site" description="via phosphate group" evidence="16">
    <location>
        <position position="67"/>
    </location>
    <ligand>
        <name>Mg(2+)</name>
        <dbReference type="ChEBI" id="CHEBI:18420"/>
    </ligand>
</feature>
<evidence type="ECO:0000256" key="16">
    <source>
        <dbReference type="PIRSR" id="PIRSR016408-3"/>
    </source>
</evidence>
<feature type="binding site" evidence="15">
    <location>
        <position position="510"/>
    </location>
    <ligand>
        <name>substrate</name>
    </ligand>
</feature>
<dbReference type="Proteomes" id="UP001208570">
    <property type="component" value="Unassembled WGS sequence"/>
</dbReference>
<feature type="binding site" evidence="16">
    <location>
        <position position="281"/>
    </location>
    <ligand>
        <name>Mg(2+)</name>
        <dbReference type="ChEBI" id="CHEBI:18420"/>
    </ligand>
</feature>
<name>A0AAD9K4F2_9ANNE</name>
<evidence type="ECO:0000259" key="20">
    <source>
        <dbReference type="Pfam" id="PF21405"/>
    </source>
</evidence>
<evidence type="ECO:0000256" key="1">
    <source>
        <dbReference type="ARBA" id="ARBA00000558"/>
    </source>
</evidence>
<accession>A0AAD9K4F2</accession>
<dbReference type="Gene3D" id="3.40.120.10">
    <property type="entry name" value="Alpha-D-Glucose-1,6-Bisphosphate, subunit A, domain 3"/>
    <property type="match status" value="2"/>
</dbReference>
<dbReference type="GO" id="GO:0006048">
    <property type="term" value="P:UDP-N-acetylglucosamine biosynthetic process"/>
    <property type="evidence" value="ECO:0007669"/>
    <property type="project" value="UniProtKB-UniRule"/>
</dbReference>
<dbReference type="GO" id="GO:0005975">
    <property type="term" value="P:carbohydrate metabolic process"/>
    <property type="evidence" value="ECO:0007669"/>
    <property type="project" value="InterPro"/>
</dbReference>
<evidence type="ECO:0000256" key="4">
    <source>
        <dbReference type="ARBA" id="ARBA00012731"/>
    </source>
</evidence>
<dbReference type="GO" id="GO:0000287">
    <property type="term" value="F:magnesium ion binding"/>
    <property type="evidence" value="ECO:0007669"/>
    <property type="project" value="InterPro"/>
</dbReference>
<dbReference type="FunFam" id="3.40.120.10:FF:000013">
    <property type="entry name" value="Phosphoacetylglucosamine mutase"/>
    <property type="match status" value="1"/>
</dbReference>
<evidence type="ECO:0000256" key="10">
    <source>
        <dbReference type="ARBA" id="ARBA00023277"/>
    </source>
</evidence>
<dbReference type="EMBL" id="JAODUP010000068">
    <property type="protein sequence ID" value="KAK2164180.1"/>
    <property type="molecule type" value="Genomic_DNA"/>
</dbReference>
<feature type="binding site" evidence="16">
    <location>
        <position position="283"/>
    </location>
    <ligand>
        <name>Mg(2+)</name>
        <dbReference type="ChEBI" id="CHEBI:18420"/>
    </ligand>
</feature>
<feature type="domain" description="Phosphoacetylglucosamine mutase AMG1" evidence="20">
    <location>
        <begin position="181"/>
        <end position="286"/>
    </location>
</feature>
<evidence type="ECO:0000256" key="2">
    <source>
        <dbReference type="ARBA" id="ARBA00004865"/>
    </source>
</evidence>
<dbReference type="CDD" id="cd03086">
    <property type="entry name" value="PGM3"/>
    <property type="match status" value="1"/>
</dbReference>
<evidence type="ECO:0000256" key="13">
    <source>
        <dbReference type="PIRNR" id="PIRNR016408"/>
    </source>
</evidence>
<dbReference type="PANTHER" id="PTHR45955:SF1">
    <property type="entry name" value="PHOSPHOACETYLGLUCOSAMINE MUTASE"/>
    <property type="match status" value="1"/>
</dbReference>
<comment type="caution">
    <text evidence="21">The sequence shown here is derived from an EMBL/GenBank/DDBJ whole genome shotgun (WGS) entry which is preliminary data.</text>
</comment>
<evidence type="ECO:0000259" key="18">
    <source>
        <dbReference type="Pfam" id="PF02878"/>
    </source>
</evidence>
<keyword evidence="6 13" id="KW-0479">Metal-binding</keyword>
<dbReference type="SUPFAM" id="SSF53738">
    <property type="entry name" value="Phosphoglucomutase, first 3 domains"/>
    <property type="match status" value="4"/>
</dbReference>
<dbReference type="InterPro" id="IPR016066">
    <property type="entry name" value="A-D-PHexomutase_CS"/>
</dbReference>
<keyword evidence="22" id="KW-1185">Reference proteome</keyword>
<dbReference type="PROSITE" id="PS00710">
    <property type="entry name" value="PGM_PMM"/>
    <property type="match status" value="1"/>
</dbReference>
<dbReference type="InterPro" id="IPR016055">
    <property type="entry name" value="A-D-PHexomutase_a/b/a-I/II/III"/>
</dbReference>
<proteinExistence type="inferred from homology"/>
<dbReference type="Gene3D" id="3.30.310.50">
    <property type="entry name" value="Alpha-D-phosphohexomutase, C-terminal domain"/>
    <property type="match status" value="1"/>
</dbReference>
<dbReference type="InterPro" id="IPR005844">
    <property type="entry name" value="A-D-PHexomutase_a/b/a-I"/>
</dbReference>
<reference evidence="21" key="1">
    <citation type="journal article" date="2023" name="Mol. Biol. Evol.">
        <title>Third-Generation Sequencing Reveals the Adaptive Role of the Epigenome in Three Deep-Sea Polychaetes.</title>
        <authorList>
            <person name="Perez M."/>
            <person name="Aroh O."/>
            <person name="Sun Y."/>
            <person name="Lan Y."/>
            <person name="Juniper S.K."/>
            <person name="Young C.R."/>
            <person name="Angers B."/>
            <person name="Qian P.Y."/>
        </authorList>
    </citation>
    <scope>NUCLEOTIDE SEQUENCE</scope>
    <source>
        <strain evidence="21">P08H-3</strain>
    </source>
</reference>
<keyword evidence="10" id="KW-0119">Carbohydrate metabolism</keyword>
<keyword evidence="5" id="KW-0597">Phosphoprotein</keyword>
<dbReference type="Pfam" id="PF02878">
    <property type="entry name" value="PGM_PMM_I"/>
    <property type="match status" value="2"/>
</dbReference>
<dbReference type="InterPro" id="IPR016657">
    <property type="entry name" value="PAGM"/>
</dbReference>
<dbReference type="PIRSF" id="PIRSF016408">
    <property type="entry name" value="PAGM"/>
    <property type="match status" value="1"/>
</dbReference>
<feature type="domain" description="Phosphoacetylglucosamine mutase AMG1" evidence="19">
    <location>
        <begin position="300"/>
        <end position="440"/>
    </location>
</feature>
<evidence type="ECO:0000256" key="14">
    <source>
        <dbReference type="PIRSR" id="PIRSR016408-1"/>
    </source>
</evidence>
<dbReference type="InterPro" id="IPR036900">
    <property type="entry name" value="A-D-PHexomutase_C_sf"/>
</dbReference>
<keyword evidence="7 13" id="KW-0460">Magnesium</keyword>
<evidence type="ECO:0000256" key="8">
    <source>
        <dbReference type="ARBA" id="ARBA00022990"/>
    </source>
</evidence>
<evidence type="ECO:0000256" key="5">
    <source>
        <dbReference type="ARBA" id="ARBA00022553"/>
    </source>
</evidence>
<feature type="domain" description="Alpha-D-phosphohexomutase alpha/beta/alpha" evidence="18">
    <location>
        <begin position="112"/>
        <end position="176"/>
    </location>
</feature>
<evidence type="ECO:0000256" key="15">
    <source>
        <dbReference type="PIRSR" id="PIRSR016408-2"/>
    </source>
</evidence>
<dbReference type="InterPro" id="IPR005843">
    <property type="entry name" value="A-D-PHexomutase_C"/>
</dbReference>
<dbReference type="AlphaFoldDB" id="A0AAD9K4F2"/>
<comment type="cofactor">
    <cofactor evidence="13 16">
        <name>Mg(2+)</name>
        <dbReference type="ChEBI" id="CHEBI:18420"/>
    </cofactor>
    <text evidence="13 16">Binds 1 Mg(2+) ion per subunit.</text>
</comment>
<evidence type="ECO:0000256" key="12">
    <source>
        <dbReference type="ARBA" id="ARBA00070218"/>
    </source>
</evidence>
<comment type="pathway">
    <text evidence="2 13">Nucleotide-sugar biosynthesis; UDP-N-acetyl-alpha-D-glucosamine biosynthesis; N-acetyl-alpha-D-glucosamine 1-phosphate from alpha-D-glucosamine 6-phosphate (route I): step 2/2.</text>
</comment>
<feature type="binding site" evidence="15">
    <location>
        <begin position="501"/>
        <end position="505"/>
    </location>
    <ligand>
        <name>substrate</name>
    </ligand>
</feature>
<dbReference type="PANTHER" id="PTHR45955">
    <property type="entry name" value="PHOSPHOACETYLGLUCOSAMINE MUTASE"/>
    <property type="match status" value="1"/>
</dbReference>
<evidence type="ECO:0000256" key="11">
    <source>
        <dbReference type="ARBA" id="ARBA00060228"/>
    </source>
</evidence>
<evidence type="ECO:0000256" key="7">
    <source>
        <dbReference type="ARBA" id="ARBA00022842"/>
    </source>
</evidence>
<sequence>MEVVKDAGKVGKEKHPRKVDTWLNYGTAGFRARAELLDHVLYRIGLLAALRSKSKGGVTIGVMITASHNPECDNGVKLVDPAGEMLEASWEKHAAHLANVNDADVSECLKSLIAALAIDLTIQPNIVFARDTRPSSEVLAQSLRDGLDVMQTHYTDYGVLTTPQLHYMVRCHNTKGQYGEATEDGYYKKLSTAFINLRGQKSVSGHYQPHICIDGANGVGALKMAQMMTYLKETITVDVYNDGKQGKLNDQCGADYVKIQQMAPQGLTLGLGMRCASFDGDADRIVFYYLDQGEKFCLLDGDKIATLIAGYLKELVTQSGLDLDLGLVQTAYANGSSTRFINNKLHVPVACVPTGVKHLHQRALQFDIGVYFEANGHGTVLFSEKAEKKVKELIIGTGVPEDQRLAALRLSAVIDLINQTVGDAVSDLLLVETVLLDKGWSIADWNAAYTDLPNRQLKVKVKDRTVIQTTDAERRATAPAGLQTEIDNLVALYNEARAFVRPSGTEDIVRIYAEADTRTNADKLAYEVSVQVYQLAGGIGKMPTPPTS</sequence>
<dbReference type="GO" id="GO:0004610">
    <property type="term" value="F:phosphoacetylglucosamine mutase activity"/>
    <property type="evidence" value="ECO:0007669"/>
    <property type="project" value="UniProtKB-UniRule"/>
</dbReference>
<feature type="active site" description="Phosphoserine intermediate" evidence="14">
    <location>
        <position position="67"/>
    </location>
</feature>
<keyword evidence="9 13" id="KW-0413">Isomerase</keyword>
<dbReference type="SUPFAM" id="SSF55957">
    <property type="entry name" value="Phosphoglucomutase, C-terminal domain"/>
    <property type="match status" value="1"/>
</dbReference>
<feature type="binding site" evidence="15">
    <location>
        <begin position="373"/>
        <end position="375"/>
    </location>
    <ligand>
        <name>substrate</name>
    </ligand>
</feature>
<keyword evidence="8" id="KW-0007">Acetylation</keyword>
<evidence type="ECO:0000259" key="19">
    <source>
        <dbReference type="Pfam" id="PF21404"/>
    </source>
</evidence>
<evidence type="ECO:0000313" key="21">
    <source>
        <dbReference type="EMBL" id="KAK2164180.1"/>
    </source>
</evidence>
<feature type="binding site" evidence="16">
    <location>
        <position position="279"/>
    </location>
    <ligand>
        <name>Mg(2+)</name>
        <dbReference type="ChEBI" id="CHEBI:18420"/>
    </ligand>
</feature>
<dbReference type="Pfam" id="PF21405">
    <property type="entry name" value="AMG1_II"/>
    <property type="match status" value="1"/>
</dbReference>
<comment type="similarity">
    <text evidence="3 13">Belongs to the phosphohexose mutase family.</text>
</comment>
<organism evidence="21 22">
    <name type="scientific">Paralvinella palmiformis</name>
    <dbReference type="NCBI Taxonomy" id="53620"/>
    <lineage>
        <taxon>Eukaryota</taxon>
        <taxon>Metazoa</taxon>
        <taxon>Spiralia</taxon>
        <taxon>Lophotrochozoa</taxon>
        <taxon>Annelida</taxon>
        <taxon>Polychaeta</taxon>
        <taxon>Sedentaria</taxon>
        <taxon>Canalipalpata</taxon>
        <taxon>Terebellida</taxon>
        <taxon>Terebelliformia</taxon>
        <taxon>Alvinellidae</taxon>
        <taxon>Paralvinella</taxon>
    </lineage>
</organism>
<feature type="domain" description="Alpha-D-phosphohexomutase C-terminal" evidence="17">
    <location>
        <begin position="458"/>
        <end position="528"/>
    </location>
</feature>
<dbReference type="InterPro" id="IPR049023">
    <property type="entry name" value="AMG1_II"/>
</dbReference>
<dbReference type="FunFam" id="3.40.120.10:FF:000015">
    <property type="entry name" value="Phosphoacetylglucosamine mutase"/>
    <property type="match status" value="1"/>
</dbReference>
<dbReference type="EC" id="5.4.2.3" evidence="4 13"/>
<dbReference type="Pfam" id="PF00408">
    <property type="entry name" value="PGM_PMM_IV"/>
    <property type="match status" value="1"/>
</dbReference>
<evidence type="ECO:0000256" key="3">
    <source>
        <dbReference type="ARBA" id="ARBA00010231"/>
    </source>
</evidence>
<protein>
    <recommendedName>
        <fullName evidence="12 13">Phosphoacetylglucosamine mutase</fullName>
        <shortName evidence="13">PAGM</shortName>
        <ecNumber evidence="4 13">5.4.2.3</ecNumber>
    </recommendedName>
    <alternativeName>
        <fullName evidence="13">Acetylglucosamine phosphomutase</fullName>
    </alternativeName>
    <alternativeName>
        <fullName evidence="13">N-acetylglucosamine-phosphate mutase</fullName>
    </alternativeName>
</protein>
<feature type="domain" description="Alpha-D-phosphohexomutase alpha/beta/alpha" evidence="18">
    <location>
        <begin position="57"/>
        <end position="92"/>
    </location>
</feature>
<evidence type="ECO:0000313" key="22">
    <source>
        <dbReference type="Proteomes" id="UP001208570"/>
    </source>
</evidence>
<dbReference type="Pfam" id="PF21404">
    <property type="entry name" value="AMG1_III"/>
    <property type="match status" value="1"/>
</dbReference>
<evidence type="ECO:0000259" key="17">
    <source>
        <dbReference type="Pfam" id="PF00408"/>
    </source>
</evidence>
<dbReference type="InterPro" id="IPR049022">
    <property type="entry name" value="AMG1_III"/>
</dbReference>
<dbReference type="FunFam" id="3.30.310.50:FF:000003">
    <property type="entry name" value="Phosphoacetylglucosamine mutase"/>
    <property type="match status" value="1"/>
</dbReference>
<gene>
    <name evidence="21" type="ORF">LSH36_68g16012</name>
</gene>
<dbReference type="FunFam" id="3.40.120.10:FF:000019">
    <property type="entry name" value="Phosphoacetylglucosamine mutase"/>
    <property type="match status" value="1"/>
</dbReference>
<evidence type="ECO:0000256" key="9">
    <source>
        <dbReference type="ARBA" id="ARBA00023235"/>
    </source>
</evidence>
<evidence type="ECO:0000256" key="6">
    <source>
        <dbReference type="ARBA" id="ARBA00022723"/>
    </source>
</evidence>
<comment type="function">
    <text evidence="11 13">Catalyzes the conversion of GlcNAc-6-P into GlcNAc-1-P during the synthesis of uridine diphosphate/UDP-GlcNAc, a sugar nucleotide critical to multiple glycosylation pathways including protein N- and O-glycosylation.</text>
</comment>